<feature type="domain" description="Response regulatory" evidence="2">
    <location>
        <begin position="5"/>
        <end position="127"/>
    </location>
</feature>
<evidence type="ECO:0000313" key="4">
    <source>
        <dbReference type="Proteomes" id="UP000199532"/>
    </source>
</evidence>
<dbReference type="GO" id="GO:0000160">
    <property type="term" value="P:phosphorelay signal transduction system"/>
    <property type="evidence" value="ECO:0007669"/>
    <property type="project" value="InterPro"/>
</dbReference>
<dbReference type="EMBL" id="FNXY01000007">
    <property type="protein sequence ID" value="SEJ42381.1"/>
    <property type="molecule type" value="Genomic_DNA"/>
</dbReference>
<sequence length="136" mass="15332">MKQKIIYVADDDEDDRLFLSDAIRKVSPEIKIVEAADGDDLLELIKKENTKDANILILLDMNMPRVTGLEALQVIRTNEKIKHIPAVMISTSSDKKLMQDAYATGINAFIKKPNNYGGYLKIAEALQTCFLDFERA</sequence>
<dbReference type="RefSeq" id="WP_090338633.1">
    <property type="nucleotide sequence ID" value="NZ_FNXY01000007.1"/>
</dbReference>
<proteinExistence type="predicted"/>
<dbReference type="PANTHER" id="PTHR44520:SF2">
    <property type="entry name" value="RESPONSE REGULATOR RCP1"/>
    <property type="match status" value="1"/>
</dbReference>
<accession>A0A1H6YM65</accession>
<dbReference type="Proteomes" id="UP000199532">
    <property type="component" value="Unassembled WGS sequence"/>
</dbReference>
<dbReference type="OrthoDB" id="671006at2"/>
<evidence type="ECO:0000313" key="3">
    <source>
        <dbReference type="EMBL" id="SEJ42381.1"/>
    </source>
</evidence>
<organism evidence="3 4">
    <name type="scientific">Dyadobacter koreensis</name>
    <dbReference type="NCBI Taxonomy" id="408657"/>
    <lineage>
        <taxon>Bacteria</taxon>
        <taxon>Pseudomonadati</taxon>
        <taxon>Bacteroidota</taxon>
        <taxon>Cytophagia</taxon>
        <taxon>Cytophagales</taxon>
        <taxon>Spirosomataceae</taxon>
        <taxon>Dyadobacter</taxon>
    </lineage>
</organism>
<feature type="modified residue" description="4-aspartylphosphate" evidence="1">
    <location>
        <position position="60"/>
    </location>
</feature>
<dbReference type="AlphaFoldDB" id="A0A1H6YM65"/>
<gene>
    <name evidence="3" type="ORF">SAMN04487995_4633</name>
</gene>
<dbReference type="InterPro" id="IPR011006">
    <property type="entry name" value="CheY-like_superfamily"/>
</dbReference>
<dbReference type="PROSITE" id="PS50110">
    <property type="entry name" value="RESPONSE_REGULATORY"/>
    <property type="match status" value="1"/>
</dbReference>
<evidence type="ECO:0000259" key="2">
    <source>
        <dbReference type="PROSITE" id="PS50110"/>
    </source>
</evidence>
<dbReference type="SMART" id="SM00448">
    <property type="entry name" value="REC"/>
    <property type="match status" value="1"/>
</dbReference>
<keyword evidence="4" id="KW-1185">Reference proteome</keyword>
<dbReference type="InterPro" id="IPR052893">
    <property type="entry name" value="TCS_response_regulator"/>
</dbReference>
<reference evidence="3 4" key="1">
    <citation type="submission" date="2016-10" db="EMBL/GenBank/DDBJ databases">
        <authorList>
            <person name="de Groot N.N."/>
        </authorList>
    </citation>
    <scope>NUCLEOTIDE SEQUENCE [LARGE SCALE GENOMIC DNA]</scope>
    <source>
        <strain evidence="3 4">DSM 19938</strain>
    </source>
</reference>
<keyword evidence="1" id="KW-0597">Phosphoprotein</keyword>
<protein>
    <submittedName>
        <fullName evidence="3">CheY chemotaxis protein or a CheY-like REC (Receiver) domain</fullName>
    </submittedName>
</protein>
<name>A0A1H6YM65_9BACT</name>
<dbReference type="Gene3D" id="3.40.50.2300">
    <property type="match status" value="1"/>
</dbReference>
<dbReference type="Pfam" id="PF00072">
    <property type="entry name" value="Response_reg"/>
    <property type="match status" value="1"/>
</dbReference>
<dbReference type="InterPro" id="IPR001789">
    <property type="entry name" value="Sig_transdc_resp-reg_receiver"/>
</dbReference>
<dbReference type="SUPFAM" id="SSF52172">
    <property type="entry name" value="CheY-like"/>
    <property type="match status" value="1"/>
</dbReference>
<evidence type="ECO:0000256" key="1">
    <source>
        <dbReference type="PROSITE-ProRule" id="PRU00169"/>
    </source>
</evidence>
<dbReference type="STRING" id="408657.SAMN04487995_4633"/>
<dbReference type="PANTHER" id="PTHR44520">
    <property type="entry name" value="RESPONSE REGULATOR RCP1-RELATED"/>
    <property type="match status" value="1"/>
</dbReference>